<evidence type="ECO:0000256" key="7">
    <source>
        <dbReference type="ARBA" id="ARBA00022692"/>
    </source>
</evidence>
<sequence length="1255" mass="137824">MAMFRGKRIAREFQITRYFALVSALAFLILSIPMVLLFWNSKIDSHVRMAEQGNVALARLLTETLWPRYADYLTPPPDRDGAKQKARPQKQAVYVELLKILHDSQVIKVKIYSPDGLTLFSSEFNQIGESKVGVARFERAVKWRLPSSKYGKRATFAALYGPLRDRYVLETFIPVNDLESGKLKGVFEVYSDFTDFVADLKRQTLDIGLMLTAAFGCVWLLLVVAVRHAEKILKHQNMQIFALHQRNELLLNAVGEGIIGLDDQGRAAFVNDSACQMLGWSRDELLGERIHELTHHTRPDGSAYPAAECPVGGALIGHARQITGEWFWRKDGGHFPVEYGAHPVLEEGRVSGAVLTFRDISERLAAEGNLRESEARFRQVAQSAHDAIITVSDDGLIRFWNPAAQRFFGYAADAALGKPLTMLIPTERHGEHDAGFVHAVMQGALAHEGRVREFEAVKSDGERFLVEMTVSIWVNGGRRYFTAVMRDATERRAAQEALEQARRMAEEANNAKSHFLANMSHEIRTPMNAIIGMSHLALQSVVDARQRDYLRKIHASAQSLLRIINDILDFSKIEAGKLEVERIPFNLDALIRDLLAMVSLLADEKGLELTLNRDPSLASHYLGDPLRINQILLNLLSNAVKFTPQGEIAIVIEPLERGDGPVVAFSVRDSGIGMNLEQMARLFQSFSQVESSAARRFGGTGLGLAISRRLAELMGGDIEVESKPGSGSRFILWLPLKRDPQNGRAPDFHTDIEACARLAIPNDSSRRNYAEMLRSFGVTVAEEALADGAQVSIPPGREGALWVVDFDAVEAGALSHLLTYRKRMTTPKPALVALYGARGQESIAERLGDAPLTAALLKPSTPSDLFDAIYPLLNGEDAPRSPLRRDPMGGAPPPLCLRGKRALLAEDNRLNQQVAVELLEMAGMQVTVAEHGQKAVELGLQEEFDVILMDIQMPTLDGYAACGQLMQKLKSPPPIIAMTANAMEGDRRKSLEAGMLDHVSKPIEPVLLYQTLAQVLCGEEAVNALGADYNPLSSTQSDAALEAVIASIPGVNPERLKLSANGSVGLMRKMLRGFLEGQHDVAQRIDDSVNQAQWREAARAAHTLKGLSGALGLDAVAQAAGRIEELAEQTQPDLQAALAQTRILAESLAAPLAALRQQAQALNDAETQSASAEGAWSRAQALEMVESLRESLGARRAKPARVQAEALLALSPPEPLKGEIEALYRLVCRYKLKEAAPRADKLHDQLTKGSLESTQ</sequence>
<dbReference type="SMART" id="SM00073">
    <property type="entry name" value="HPT"/>
    <property type="match status" value="1"/>
</dbReference>
<dbReference type="PROSITE" id="PS50110">
    <property type="entry name" value="RESPONSE_REGULATORY"/>
    <property type="match status" value="1"/>
</dbReference>
<feature type="domain" description="Response regulatory" evidence="21">
    <location>
        <begin position="901"/>
        <end position="1016"/>
    </location>
</feature>
<feature type="modified residue" description="Phosphohistidine" evidence="16">
    <location>
        <position position="1102"/>
    </location>
</feature>
<dbReference type="SUPFAM" id="SSF55874">
    <property type="entry name" value="ATPase domain of HSP90 chaperone/DNA topoisomerase II/histidine kinase"/>
    <property type="match status" value="1"/>
</dbReference>
<keyword evidence="6" id="KW-0808">Transferase</keyword>
<keyword evidence="8" id="KW-0547">Nucleotide-binding</keyword>
<feature type="domain" description="PAS" evidence="22">
    <location>
        <begin position="373"/>
        <end position="444"/>
    </location>
</feature>
<dbReference type="InterPro" id="IPR005467">
    <property type="entry name" value="His_kinase_dom"/>
</dbReference>
<evidence type="ECO:0000259" key="22">
    <source>
        <dbReference type="PROSITE" id="PS50112"/>
    </source>
</evidence>
<evidence type="ECO:0000313" key="25">
    <source>
        <dbReference type="EMBL" id="OSM04033.1"/>
    </source>
</evidence>
<evidence type="ECO:0000256" key="10">
    <source>
        <dbReference type="ARBA" id="ARBA00022840"/>
    </source>
</evidence>
<dbReference type="SUPFAM" id="SSF47384">
    <property type="entry name" value="Homodimeric domain of signal transducing histidine kinase"/>
    <property type="match status" value="1"/>
</dbReference>
<evidence type="ECO:0000259" key="21">
    <source>
        <dbReference type="PROSITE" id="PS50110"/>
    </source>
</evidence>
<dbReference type="PRINTS" id="PR00344">
    <property type="entry name" value="BCTRLSENSOR"/>
</dbReference>
<dbReference type="CDD" id="cd16922">
    <property type="entry name" value="HATPase_EvgS-ArcB-TorS-like"/>
    <property type="match status" value="1"/>
</dbReference>
<feature type="modified residue" description="4-aspartylphosphate" evidence="17">
    <location>
        <position position="950"/>
    </location>
</feature>
<dbReference type="GO" id="GO:0000155">
    <property type="term" value="F:phosphorelay sensor kinase activity"/>
    <property type="evidence" value="ECO:0007669"/>
    <property type="project" value="InterPro"/>
</dbReference>
<dbReference type="Pfam" id="PF02518">
    <property type="entry name" value="HATPase_c"/>
    <property type="match status" value="1"/>
</dbReference>
<dbReference type="SMART" id="SM00448">
    <property type="entry name" value="REC"/>
    <property type="match status" value="1"/>
</dbReference>
<dbReference type="FunFam" id="3.30.565.10:FF:000010">
    <property type="entry name" value="Sensor histidine kinase RcsC"/>
    <property type="match status" value="1"/>
</dbReference>
<dbReference type="GO" id="GO:0005886">
    <property type="term" value="C:plasma membrane"/>
    <property type="evidence" value="ECO:0007669"/>
    <property type="project" value="UniProtKB-SubCell"/>
</dbReference>
<dbReference type="PROSITE" id="PS50894">
    <property type="entry name" value="HPT"/>
    <property type="match status" value="1"/>
</dbReference>
<evidence type="ECO:0000256" key="4">
    <source>
        <dbReference type="ARBA" id="ARBA00022475"/>
    </source>
</evidence>
<keyword evidence="26" id="KW-1185">Reference proteome</keyword>
<dbReference type="STRING" id="1434232.MAIT1_03709"/>
<dbReference type="GO" id="GO:0005524">
    <property type="term" value="F:ATP binding"/>
    <property type="evidence" value="ECO:0007669"/>
    <property type="project" value="UniProtKB-KW"/>
</dbReference>
<evidence type="ECO:0000256" key="18">
    <source>
        <dbReference type="SAM" id="Coils"/>
    </source>
</evidence>
<dbReference type="InterPro" id="IPR035965">
    <property type="entry name" value="PAS-like_dom_sf"/>
</dbReference>
<dbReference type="Pfam" id="PF00989">
    <property type="entry name" value="PAS"/>
    <property type="match status" value="2"/>
</dbReference>
<evidence type="ECO:0000256" key="16">
    <source>
        <dbReference type="PROSITE-ProRule" id="PRU00110"/>
    </source>
</evidence>
<dbReference type="InterPro" id="IPR003661">
    <property type="entry name" value="HisK_dim/P_dom"/>
</dbReference>
<evidence type="ECO:0000256" key="17">
    <source>
        <dbReference type="PROSITE-ProRule" id="PRU00169"/>
    </source>
</evidence>
<organism evidence="25 26">
    <name type="scientific">Magnetofaba australis IT-1</name>
    <dbReference type="NCBI Taxonomy" id="1434232"/>
    <lineage>
        <taxon>Bacteria</taxon>
        <taxon>Pseudomonadati</taxon>
        <taxon>Pseudomonadota</taxon>
        <taxon>Magnetococcia</taxon>
        <taxon>Magnetococcales</taxon>
        <taxon>Magnetococcaceae</taxon>
        <taxon>Magnetofaba</taxon>
    </lineage>
</organism>
<dbReference type="Pfam" id="PF01627">
    <property type="entry name" value="Hpt"/>
    <property type="match status" value="1"/>
</dbReference>
<dbReference type="Gene3D" id="3.40.50.2300">
    <property type="match status" value="1"/>
</dbReference>
<evidence type="ECO:0000256" key="9">
    <source>
        <dbReference type="ARBA" id="ARBA00022777"/>
    </source>
</evidence>
<feature type="domain" description="Histidine kinase" evidence="20">
    <location>
        <begin position="518"/>
        <end position="738"/>
    </location>
</feature>
<dbReference type="EC" id="2.7.13.3" evidence="3"/>
<dbReference type="Gene3D" id="1.10.287.130">
    <property type="match status" value="1"/>
</dbReference>
<dbReference type="InterPro" id="IPR004358">
    <property type="entry name" value="Sig_transdc_His_kin-like_C"/>
</dbReference>
<evidence type="ECO:0000256" key="12">
    <source>
        <dbReference type="ARBA" id="ARBA00023012"/>
    </source>
</evidence>
<dbReference type="PANTHER" id="PTHR45339:SF1">
    <property type="entry name" value="HYBRID SIGNAL TRANSDUCTION HISTIDINE KINASE J"/>
    <property type="match status" value="1"/>
</dbReference>
<evidence type="ECO:0000256" key="6">
    <source>
        <dbReference type="ARBA" id="ARBA00022679"/>
    </source>
</evidence>
<evidence type="ECO:0000256" key="14">
    <source>
        <dbReference type="ARBA" id="ARBA00064003"/>
    </source>
</evidence>
<dbReference type="Gene3D" id="3.30.565.10">
    <property type="entry name" value="Histidine kinase-like ATPase, C-terminal domain"/>
    <property type="match status" value="1"/>
</dbReference>
<feature type="transmembrane region" description="Helical" evidence="19">
    <location>
        <begin position="18"/>
        <end position="39"/>
    </location>
</feature>
<dbReference type="Pfam" id="PF00072">
    <property type="entry name" value="Response_reg"/>
    <property type="match status" value="1"/>
</dbReference>
<dbReference type="InterPro" id="IPR036890">
    <property type="entry name" value="HATPase_C_sf"/>
</dbReference>
<evidence type="ECO:0000259" key="24">
    <source>
        <dbReference type="PROSITE" id="PS50894"/>
    </source>
</evidence>
<dbReference type="FunFam" id="1.10.287.130:FF:000002">
    <property type="entry name" value="Two-component osmosensing histidine kinase"/>
    <property type="match status" value="1"/>
</dbReference>
<dbReference type="InterPro" id="IPR011006">
    <property type="entry name" value="CheY-like_superfamily"/>
</dbReference>
<keyword evidence="9" id="KW-0418">Kinase</keyword>
<keyword evidence="5 17" id="KW-0597">Phosphoprotein</keyword>
<dbReference type="Gene3D" id="3.30.450.20">
    <property type="entry name" value="PAS domain"/>
    <property type="match status" value="2"/>
</dbReference>
<evidence type="ECO:0000259" key="23">
    <source>
        <dbReference type="PROSITE" id="PS50113"/>
    </source>
</evidence>
<comment type="caution">
    <text evidence="25">The sequence shown here is derived from an EMBL/GenBank/DDBJ whole genome shotgun (WGS) entry which is preliminary data.</text>
</comment>
<dbReference type="InterPro" id="IPR036097">
    <property type="entry name" value="HisK_dim/P_sf"/>
</dbReference>
<dbReference type="SMART" id="SM00388">
    <property type="entry name" value="HisKA"/>
    <property type="match status" value="1"/>
</dbReference>
<keyword evidence="12" id="KW-0902">Two-component regulatory system</keyword>
<feature type="domain" description="PAS" evidence="22">
    <location>
        <begin position="243"/>
        <end position="295"/>
    </location>
</feature>
<dbReference type="PANTHER" id="PTHR45339">
    <property type="entry name" value="HYBRID SIGNAL TRANSDUCTION HISTIDINE KINASE J"/>
    <property type="match status" value="1"/>
</dbReference>
<evidence type="ECO:0000256" key="8">
    <source>
        <dbReference type="ARBA" id="ARBA00022741"/>
    </source>
</evidence>
<dbReference type="NCBIfam" id="TIGR00229">
    <property type="entry name" value="sensory_box"/>
    <property type="match status" value="2"/>
</dbReference>
<dbReference type="InterPro" id="IPR001610">
    <property type="entry name" value="PAC"/>
</dbReference>
<dbReference type="SMART" id="SM00387">
    <property type="entry name" value="HATPase_c"/>
    <property type="match status" value="1"/>
</dbReference>
<dbReference type="PROSITE" id="PS50112">
    <property type="entry name" value="PAS"/>
    <property type="match status" value="2"/>
</dbReference>
<dbReference type="CDD" id="cd00088">
    <property type="entry name" value="HPT"/>
    <property type="match status" value="1"/>
</dbReference>
<evidence type="ECO:0000256" key="2">
    <source>
        <dbReference type="ARBA" id="ARBA00004651"/>
    </source>
</evidence>
<dbReference type="Proteomes" id="UP000194003">
    <property type="component" value="Unassembled WGS sequence"/>
</dbReference>
<keyword evidence="18" id="KW-0175">Coiled coil</keyword>
<evidence type="ECO:0000259" key="20">
    <source>
        <dbReference type="PROSITE" id="PS50109"/>
    </source>
</evidence>
<gene>
    <name evidence="25" type="ORF">MAIT1_03709</name>
</gene>
<reference evidence="25 26" key="1">
    <citation type="journal article" date="2016" name="BMC Genomics">
        <title>Combined genomic and structural analyses of a cultured magnetotactic bacterium reveals its niche adaptation to a dynamic environment.</title>
        <authorList>
            <person name="Araujo A.C."/>
            <person name="Morillo V."/>
            <person name="Cypriano J."/>
            <person name="Teixeira L.C."/>
            <person name="Leao P."/>
            <person name="Lyra S."/>
            <person name="Almeida L.G."/>
            <person name="Bazylinski D.A."/>
            <person name="Vasconcellos A.T."/>
            <person name="Abreu F."/>
            <person name="Lins U."/>
        </authorList>
    </citation>
    <scope>NUCLEOTIDE SEQUENCE [LARGE SCALE GENOMIC DNA]</scope>
    <source>
        <strain evidence="25 26">IT-1</strain>
    </source>
</reference>
<accession>A0A1Y2K4X8</accession>
<comment type="subcellular location">
    <subcellularLocation>
        <location evidence="2">Cell membrane</location>
        <topology evidence="2">Multi-pass membrane protein</topology>
    </subcellularLocation>
</comment>
<dbReference type="InterPro" id="IPR000700">
    <property type="entry name" value="PAS-assoc_C"/>
</dbReference>
<keyword evidence="10" id="KW-0067">ATP-binding</keyword>
<keyword evidence="4" id="KW-1003">Cell membrane</keyword>
<feature type="coiled-coil region" evidence="18">
    <location>
        <begin position="491"/>
        <end position="518"/>
    </location>
</feature>
<dbReference type="InterPro" id="IPR000014">
    <property type="entry name" value="PAS"/>
</dbReference>
<dbReference type="InterPro" id="IPR003594">
    <property type="entry name" value="HATPase_dom"/>
</dbReference>
<evidence type="ECO:0000313" key="26">
    <source>
        <dbReference type="Proteomes" id="UP000194003"/>
    </source>
</evidence>
<feature type="domain" description="HPt" evidence="24">
    <location>
        <begin position="1063"/>
        <end position="1162"/>
    </location>
</feature>
<dbReference type="AlphaFoldDB" id="A0A1Y2K4X8"/>
<feature type="domain" description="PAC" evidence="23">
    <location>
        <begin position="450"/>
        <end position="500"/>
    </location>
</feature>
<evidence type="ECO:0000256" key="3">
    <source>
        <dbReference type="ARBA" id="ARBA00012438"/>
    </source>
</evidence>
<dbReference type="PROSITE" id="PS50109">
    <property type="entry name" value="HIS_KIN"/>
    <property type="match status" value="1"/>
</dbReference>
<comment type="catalytic activity">
    <reaction evidence="1">
        <text>ATP + protein L-histidine = ADP + protein N-phospho-L-histidine.</text>
        <dbReference type="EC" id="2.7.13.3"/>
    </reaction>
</comment>
<dbReference type="SUPFAM" id="SSF47226">
    <property type="entry name" value="Histidine-containing phosphotransfer domain, HPT domain"/>
    <property type="match status" value="1"/>
</dbReference>
<dbReference type="SMART" id="SM00086">
    <property type="entry name" value="PAC"/>
    <property type="match status" value="2"/>
</dbReference>
<dbReference type="CDD" id="cd00082">
    <property type="entry name" value="HisKA"/>
    <property type="match status" value="1"/>
</dbReference>
<evidence type="ECO:0000256" key="15">
    <source>
        <dbReference type="ARBA" id="ARBA00068150"/>
    </source>
</evidence>
<evidence type="ECO:0000256" key="11">
    <source>
        <dbReference type="ARBA" id="ARBA00022989"/>
    </source>
</evidence>
<dbReference type="InterPro" id="IPR008207">
    <property type="entry name" value="Sig_transdc_His_kin_Hpt_dom"/>
</dbReference>
<comment type="subunit">
    <text evidence="14">At low DSF concentrations, interacts with RpfF.</text>
</comment>
<keyword evidence="7 19" id="KW-0812">Transmembrane</keyword>
<proteinExistence type="predicted"/>
<dbReference type="InterPro" id="IPR001789">
    <property type="entry name" value="Sig_transdc_resp-reg_receiver"/>
</dbReference>
<protein>
    <recommendedName>
        <fullName evidence="15">Sensory/regulatory protein RpfC</fullName>
        <ecNumber evidence="3">2.7.13.3</ecNumber>
    </recommendedName>
</protein>
<dbReference type="Gene3D" id="1.20.120.160">
    <property type="entry name" value="HPT domain"/>
    <property type="match status" value="1"/>
</dbReference>
<keyword evidence="13 19" id="KW-0472">Membrane</keyword>
<dbReference type="CDD" id="cd00130">
    <property type="entry name" value="PAS"/>
    <property type="match status" value="2"/>
</dbReference>
<dbReference type="InterPro" id="IPR036641">
    <property type="entry name" value="HPT_dom_sf"/>
</dbReference>
<evidence type="ECO:0000256" key="5">
    <source>
        <dbReference type="ARBA" id="ARBA00022553"/>
    </source>
</evidence>
<dbReference type="InterPro" id="IPR013767">
    <property type="entry name" value="PAS_fold"/>
</dbReference>
<dbReference type="EMBL" id="LVJN01000019">
    <property type="protein sequence ID" value="OSM04033.1"/>
    <property type="molecule type" value="Genomic_DNA"/>
</dbReference>
<dbReference type="CDD" id="cd17546">
    <property type="entry name" value="REC_hyHK_CKI1_RcsC-like"/>
    <property type="match status" value="1"/>
</dbReference>
<dbReference type="PROSITE" id="PS50113">
    <property type="entry name" value="PAC"/>
    <property type="match status" value="1"/>
</dbReference>
<dbReference type="GO" id="GO:0006355">
    <property type="term" value="P:regulation of DNA-templated transcription"/>
    <property type="evidence" value="ECO:0007669"/>
    <property type="project" value="InterPro"/>
</dbReference>
<name>A0A1Y2K4X8_9PROT</name>
<evidence type="ECO:0000256" key="13">
    <source>
        <dbReference type="ARBA" id="ARBA00023136"/>
    </source>
</evidence>
<keyword evidence="11 19" id="KW-1133">Transmembrane helix</keyword>
<evidence type="ECO:0000256" key="1">
    <source>
        <dbReference type="ARBA" id="ARBA00000085"/>
    </source>
</evidence>
<dbReference type="SUPFAM" id="SSF55785">
    <property type="entry name" value="PYP-like sensor domain (PAS domain)"/>
    <property type="match status" value="2"/>
</dbReference>
<dbReference type="SUPFAM" id="SSF52172">
    <property type="entry name" value="CheY-like"/>
    <property type="match status" value="1"/>
</dbReference>
<evidence type="ECO:0000256" key="19">
    <source>
        <dbReference type="SAM" id="Phobius"/>
    </source>
</evidence>
<dbReference type="Pfam" id="PF00512">
    <property type="entry name" value="HisKA"/>
    <property type="match status" value="1"/>
</dbReference>
<dbReference type="SMART" id="SM00091">
    <property type="entry name" value="PAS"/>
    <property type="match status" value="2"/>
</dbReference>